<protein>
    <submittedName>
        <fullName evidence="1">Uncharacterized protein</fullName>
    </submittedName>
</protein>
<dbReference type="Proteomes" id="UP000480178">
    <property type="component" value="Chromosome"/>
</dbReference>
<evidence type="ECO:0000313" key="1">
    <source>
        <dbReference type="EMBL" id="QHT70174.1"/>
    </source>
</evidence>
<keyword evidence="2" id="KW-1185">Reference proteome</keyword>
<sequence>MKKYLILFVLVNTIFHAKSYAQITPAKSGMYELTSKVSQPYDSTRNFLGTDVNQYIGQELYVLPQSEDFRKYGYRDFVVDYKKTFPDDKTNLYKLYNKSTKYEAVAGRYFKVLDVYKHPHADQDYYLAGKFFLKLQAKDTKEILYYEYDPKYESTFPFLVMGYYEKMKKINVGKNFILRGNNWWSTGKTIKDLDTGVAVDLSKGDTWKCIDFIVDEKYYTTEYLLENENKKHIPIRIQDINNTKYVFEESKAAAYKNKYGAENWNKILEGVVKIGWDKEMCRLSWGEPKQVHVILIKGKRNEQWVYEDENLYFDNDHLAVIH</sequence>
<reference evidence="1 2" key="1">
    <citation type="submission" date="2020-01" db="EMBL/GenBank/DDBJ databases">
        <authorList>
            <person name="Kim M.K."/>
        </authorList>
    </citation>
    <scope>NUCLEOTIDE SEQUENCE [LARGE SCALE GENOMIC DNA]</scope>
    <source>
        <strain evidence="1 2">172606-1</strain>
    </source>
</reference>
<dbReference type="AlphaFoldDB" id="A0A6C0GQN9"/>
<evidence type="ECO:0000313" key="2">
    <source>
        <dbReference type="Proteomes" id="UP000480178"/>
    </source>
</evidence>
<accession>A0A6C0GQN9</accession>
<dbReference type="KEGG" id="rhoz:GXP67_27775"/>
<dbReference type="RefSeq" id="WP_162446156.1">
    <property type="nucleotide sequence ID" value="NZ_CP048222.1"/>
</dbReference>
<organism evidence="1 2">
    <name type="scientific">Rhodocytophaga rosea</name>
    <dbReference type="NCBI Taxonomy" id="2704465"/>
    <lineage>
        <taxon>Bacteria</taxon>
        <taxon>Pseudomonadati</taxon>
        <taxon>Bacteroidota</taxon>
        <taxon>Cytophagia</taxon>
        <taxon>Cytophagales</taxon>
        <taxon>Rhodocytophagaceae</taxon>
        <taxon>Rhodocytophaga</taxon>
    </lineage>
</organism>
<proteinExistence type="predicted"/>
<dbReference type="EMBL" id="CP048222">
    <property type="protein sequence ID" value="QHT70174.1"/>
    <property type="molecule type" value="Genomic_DNA"/>
</dbReference>
<gene>
    <name evidence="1" type="ORF">GXP67_27775</name>
</gene>
<name>A0A6C0GQN9_9BACT</name>